<evidence type="ECO:0000313" key="2">
    <source>
        <dbReference type="EMBL" id="OJJ29622.1"/>
    </source>
</evidence>
<dbReference type="EMBL" id="KV878219">
    <property type="protein sequence ID" value="OJJ29622.1"/>
    <property type="molecule type" value="Genomic_DNA"/>
</dbReference>
<dbReference type="VEuPathDB" id="FungiDB:ASPWEDRAFT_88346"/>
<dbReference type="GeneID" id="63755430"/>
<evidence type="ECO:0000256" key="1">
    <source>
        <dbReference type="ARBA" id="ARBA00023604"/>
    </source>
</evidence>
<dbReference type="PANTHER" id="PTHR34598">
    <property type="entry name" value="BLL6449 PROTEIN"/>
    <property type="match status" value="1"/>
</dbReference>
<name>A0A1L9R419_ASPWE</name>
<sequence length="204" mass="23524">QKANIGFMHGPQELITDVRGSEDGFTLDQHGLRFIRHIFSPFHVGDLKEVARVFYLGAEAFLKHHADGGDRSLFFDYCIRSNKSELQSKLVDVANSSLALPPARGVHIDQRPAGALKRVRLWEEDEADSLIEGRVRILNMWVTYDHPIEDCPLPSAMAAPFDQKTFLSHSKNIYWRDVYPLYDPDAKWYYLRNERPDEILILKI</sequence>
<gene>
    <name evidence="2" type="ORF">ASPWEDRAFT_88346</name>
</gene>
<dbReference type="Proteomes" id="UP000184383">
    <property type="component" value="Unassembled WGS sequence"/>
</dbReference>
<keyword evidence="3" id="KW-1185">Reference proteome</keyword>
<dbReference type="AlphaFoldDB" id="A0A1L9R419"/>
<accession>A0A1L9R419</accession>
<dbReference type="STRING" id="1073089.A0A1L9R419"/>
<proteinExistence type="inferred from homology"/>
<dbReference type="NCBIfam" id="NF041278">
    <property type="entry name" value="CmcJ_NvfI_EfuI"/>
    <property type="match status" value="1"/>
</dbReference>
<reference evidence="3" key="1">
    <citation type="journal article" date="2017" name="Genome Biol.">
        <title>Comparative genomics reveals high biological diversity and specific adaptations in the industrially and medically important fungal genus Aspergillus.</title>
        <authorList>
            <person name="de Vries R.P."/>
            <person name="Riley R."/>
            <person name="Wiebenga A."/>
            <person name="Aguilar-Osorio G."/>
            <person name="Amillis S."/>
            <person name="Uchima C.A."/>
            <person name="Anderluh G."/>
            <person name="Asadollahi M."/>
            <person name="Askin M."/>
            <person name="Barry K."/>
            <person name="Battaglia E."/>
            <person name="Bayram O."/>
            <person name="Benocci T."/>
            <person name="Braus-Stromeyer S.A."/>
            <person name="Caldana C."/>
            <person name="Canovas D."/>
            <person name="Cerqueira G.C."/>
            <person name="Chen F."/>
            <person name="Chen W."/>
            <person name="Choi C."/>
            <person name="Clum A."/>
            <person name="Dos Santos R.A."/>
            <person name="Damasio A.R."/>
            <person name="Diallinas G."/>
            <person name="Emri T."/>
            <person name="Fekete E."/>
            <person name="Flipphi M."/>
            <person name="Freyberg S."/>
            <person name="Gallo A."/>
            <person name="Gournas C."/>
            <person name="Habgood R."/>
            <person name="Hainaut M."/>
            <person name="Harispe M.L."/>
            <person name="Henrissat B."/>
            <person name="Hilden K.S."/>
            <person name="Hope R."/>
            <person name="Hossain A."/>
            <person name="Karabika E."/>
            <person name="Karaffa L."/>
            <person name="Karanyi Z."/>
            <person name="Krasevec N."/>
            <person name="Kuo A."/>
            <person name="Kusch H."/>
            <person name="LaButti K."/>
            <person name="Lagendijk E.L."/>
            <person name="Lapidus A."/>
            <person name="Levasseur A."/>
            <person name="Lindquist E."/>
            <person name="Lipzen A."/>
            <person name="Logrieco A.F."/>
            <person name="MacCabe A."/>
            <person name="Maekelae M.R."/>
            <person name="Malavazi I."/>
            <person name="Melin P."/>
            <person name="Meyer V."/>
            <person name="Mielnichuk N."/>
            <person name="Miskei M."/>
            <person name="Molnar A.P."/>
            <person name="Mule G."/>
            <person name="Ngan C.Y."/>
            <person name="Orejas M."/>
            <person name="Orosz E."/>
            <person name="Ouedraogo J.P."/>
            <person name="Overkamp K.M."/>
            <person name="Park H.-S."/>
            <person name="Perrone G."/>
            <person name="Piumi F."/>
            <person name="Punt P.J."/>
            <person name="Ram A.F."/>
            <person name="Ramon A."/>
            <person name="Rauscher S."/>
            <person name="Record E."/>
            <person name="Riano-Pachon D.M."/>
            <person name="Robert V."/>
            <person name="Roehrig J."/>
            <person name="Ruller R."/>
            <person name="Salamov A."/>
            <person name="Salih N.S."/>
            <person name="Samson R.A."/>
            <person name="Sandor E."/>
            <person name="Sanguinetti M."/>
            <person name="Schuetze T."/>
            <person name="Sepcic K."/>
            <person name="Shelest E."/>
            <person name="Sherlock G."/>
            <person name="Sophianopoulou V."/>
            <person name="Squina F.M."/>
            <person name="Sun H."/>
            <person name="Susca A."/>
            <person name="Todd R.B."/>
            <person name="Tsang A."/>
            <person name="Unkles S.E."/>
            <person name="van de Wiele N."/>
            <person name="van Rossen-Uffink D."/>
            <person name="Oliveira J.V."/>
            <person name="Vesth T.C."/>
            <person name="Visser J."/>
            <person name="Yu J.-H."/>
            <person name="Zhou M."/>
            <person name="Andersen M.R."/>
            <person name="Archer D.B."/>
            <person name="Baker S.E."/>
            <person name="Benoit I."/>
            <person name="Brakhage A.A."/>
            <person name="Braus G.H."/>
            <person name="Fischer R."/>
            <person name="Frisvad J.C."/>
            <person name="Goldman G.H."/>
            <person name="Houbraken J."/>
            <person name="Oakley B."/>
            <person name="Pocsi I."/>
            <person name="Scazzocchio C."/>
            <person name="Seiboth B."/>
            <person name="vanKuyk P.A."/>
            <person name="Wortman J."/>
            <person name="Dyer P.S."/>
            <person name="Grigoriev I.V."/>
        </authorList>
    </citation>
    <scope>NUCLEOTIDE SEQUENCE [LARGE SCALE GENOMIC DNA]</scope>
    <source>
        <strain evidence="3">DTO 134E9</strain>
    </source>
</reference>
<dbReference type="GO" id="GO:0016491">
    <property type="term" value="F:oxidoreductase activity"/>
    <property type="evidence" value="ECO:0007669"/>
    <property type="project" value="InterPro"/>
</dbReference>
<organism evidence="2 3">
    <name type="scientific">Aspergillus wentii DTO 134E9</name>
    <dbReference type="NCBI Taxonomy" id="1073089"/>
    <lineage>
        <taxon>Eukaryota</taxon>
        <taxon>Fungi</taxon>
        <taxon>Dikarya</taxon>
        <taxon>Ascomycota</taxon>
        <taxon>Pezizomycotina</taxon>
        <taxon>Eurotiomycetes</taxon>
        <taxon>Eurotiomycetidae</taxon>
        <taxon>Eurotiales</taxon>
        <taxon>Aspergillaceae</taxon>
        <taxon>Aspergillus</taxon>
        <taxon>Aspergillus subgen. Cremei</taxon>
    </lineage>
</organism>
<dbReference type="RefSeq" id="XP_040683299.1">
    <property type="nucleotide sequence ID" value="XM_040839582.1"/>
</dbReference>
<dbReference type="OrthoDB" id="412788at2759"/>
<comment type="similarity">
    <text evidence="1">Belongs to the asaB hydroxylase/desaturase family.</text>
</comment>
<feature type="non-terminal residue" evidence="2">
    <location>
        <position position="1"/>
    </location>
</feature>
<dbReference type="PANTHER" id="PTHR34598:SF3">
    <property type="entry name" value="OXIDOREDUCTASE AN1597"/>
    <property type="match status" value="1"/>
</dbReference>
<protein>
    <submittedName>
        <fullName evidence="2">Uncharacterized protein</fullName>
    </submittedName>
</protein>
<feature type="non-terminal residue" evidence="2">
    <location>
        <position position="204"/>
    </location>
</feature>
<dbReference type="InterPro" id="IPR044053">
    <property type="entry name" value="AsaB-like"/>
</dbReference>
<evidence type="ECO:0000313" key="3">
    <source>
        <dbReference type="Proteomes" id="UP000184383"/>
    </source>
</evidence>